<dbReference type="AlphaFoldDB" id="A0A090M5U3"/>
<dbReference type="Pfam" id="PF13911">
    <property type="entry name" value="AhpC-TSA_2"/>
    <property type="match status" value="1"/>
</dbReference>
<protein>
    <submittedName>
        <fullName evidence="1">Unnamed product</fullName>
    </submittedName>
</protein>
<dbReference type="InParanoid" id="A0A090M5U3"/>
<keyword evidence="2" id="KW-1185">Reference proteome</keyword>
<sequence length="231" mass="24466">MALARLAVAPSRARARRRATSPRALDCGELACAIDPAGARAVTVNGRRVSAETLRAVDVVDVDGRRIALGARATGAPAVVVVLHARACSGARERIERAGGTLTMVSVGDAEALGTFLRLNPEIKRDEIFVDDSSDFALYKAAGFGRLDEAKPSKEDAKMRPPGFSMGDWWKYLSNVAKLAPIKKGEKLTAEGVLRLGGTFVLDGDDVVYAWADAVPGAHPDIDDVLETVGV</sequence>
<dbReference type="KEGG" id="ota:OT_ostta04g01070"/>
<dbReference type="RefSeq" id="XP_022838712.1">
    <property type="nucleotide sequence ID" value="XM_022984438.1"/>
</dbReference>
<proteinExistence type="predicted"/>
<reference evidence="1 2" key="2">
    <citation type="journal article" date="2014" name="BMC Genomics">
        <title>An improved genome of the model marine alga Ostreococcus tauri unfolds by assessing Illumina de novo assemblies.</title>
        <authorList>
            <person name="Blanc-Mathieu R."/>
            <person name="Verhelst B."/>
            <person name="Derelle E."/>
            <person name="Rombauts S."/>
            <person name="Bouget F.Y."/>
            <person name="Carre I."/>
            <person name="Chateau A."/>
            <person name="Eyre-Walker A."/>
            <person name="Grimsley N."/>
            <person name="Moreau H."/>
            <person name="Piegu B."/>
            <person name="Rivals E."/>
            <person name="Schackwitz W."/>
            <person name="Van de Peer Y."/>
            <person name="Piganeau G."/>
        </authorList>
    </citation>
    <scope>NUCLEOTIDE SEQUENCE [LARGE SCALE GENOMIC DNA]</scope>
    <source>
        <strain evidence="2">OTTH 0595 / CCAP 157/2 / RCC745</strain>
    </source>
</reference>
<accession>A0A090M5U3</accession>
<evidence type="ECO:0000313" key="1">
    <source>
        <dbReference type="EMBL" id="CEF97469.1"/>
    </source>
</evidence>
<reference evidence="2" key="1">
    <citation type="journal article" date="2006" name="Proc. Natl. Acad. Sci. U.S.A.">
        <title>Genome analysis of the smallest free-living eukaryote Ostreococcus tauri unveils many unique features.</title>
        <authorList>
            <person name="Derelle E."/>
            <person name="Ferraz C."/>
            <person name="Rombauts S."/>
            <person name="Rouze P."/>
            <person name="Worden A.Z."/>
            <person name="Robbens S."/>
            <person name="Partensky F."/>
            <person name="Degroeve S."/>
            <person name="Echeynie S."/>
            <person name="Cooke R."/>
            <person name="Saeys Y."/>
            <person name="Wuyts J."/>
            <person name="Jabbari K."/>
            <person name="Bowler C."/>
            <person name="Panaud O."/>
            <person name="Piegu B."/>
            <person name="Ball S.G."/>
            <person name="Ral J.-P."/>
            <person name="Bouget F.-Y."/>
            <person name="Piganeau G."/>
            <person name="De Baets B."/>
            <person name="Picard A."/>
            <person name="Delseny M."/>
            <person name="Demaille J."/>
            <person name="Van de Peer Y."/>
            <person name="Moreau H."/>
        </authorList>
    </citation>
    <scope>NUCLEOTIDE SEQUENCE [LARGE SCALE GENOMIC DNA]</scope>
    <source>
        <strain evidence="2">OTTH 0595 / CCAP 157/2 / RCC745</strain>
    </source>
</reference>
<dbReference type="OrthoDB" id="497519at2759"/>
<evidence type="ECO:0000313" key="2">
    <source>
        <dbReference type="Proteomes" id="UP000009170"/>
    </source>
</evidence>
<dbReference type="GeneID" id="34945744"/>
<gene>
    <name evidence="1" type="ORF">OT_ostta04g01070</name>
</gene>
<organism evidence="1 2">
    <name type="scientific">Ostreococcus tauri</name>
    <name type="common">Marine green alga</name>
    <dbReference type="NCBI Taxonomy" id="70448"/>
    <lineage>
        <taxon>Eukaryota</taxon>
        <taxon>Viridiplantae</taxon>
        <taxon>Chlorophyta</taxon>
        <taxon>Mamiellophyceae</taxon>
        <taxon>Mamiellales</taxon>
        <taxon>Bathycoccaceae</taxon>
        <taxon>Ostreococcus</taxon>
    </lineage>
</organism>
<name>A0A090M5U3_OSTTA</name>
<comment type="caution">
    <text evidence="1">The sequence shown here is derived from an EMBL/GenBank/DDBJ whole genome shotgun (WGS) entry which is preliminary data.</text>
</comment>
<dbReference type="Proteomes" id="UP000009170">
    <property type="component" value="Unassembled WGS sequence"/>
</dbReference>
<dbReference type="InterPro" id="IPR032801">
    <property type="entry name" value="PXL2A/B/C"/>
</dbReference>
<dbReference type="EMBL" id="CAID01000004">
    <property type="protein sequence ID" value="CEF97469.1"/>
    <property type="molecule type" value="Genomic_DNA"/>
</dbReference>